<evidence type="ECO:0000256" key="6">
    <source>
        <dbReference type="HAMAP-Rule" id="MF_01186"/>
    </source>
</evidence>
<comment type="subcellular location">
    <subcellularLocation>
        <location evidence="6">Cell outer membrane</location>
        <topology evidence="6">Lipid-anchor</topology>
    </subcellularLocation>
</comment>
<dbReference type="GO" id="GO:0043165">
    <property type="term" value="P:Gram-negative-bacterium-type cell outer membrane assembly"/>
    <property type="evidence" value="ECO:0007669"/>
    <property type="project" value="UniProtKB-UniRule"/>
</dbReference>
<evidence type="ECO:0000256" key="4">
    <source>
        <dbReference type="ARBA" id="ARBA00023237"/>
    </source>
</evidence>
<dbReference type="PROSITE" id="PS51257">
    <property type="entry name" value="PROKAR_LIPOPROTEIN"/>
    <property type="match status" value="1"/>
</dbReference>
<evidence type="ECO:0000256" key="1">
    <source>
        <dbReference type="ARBA" id="ARBA00022729"/>
    </source>
</evidence>
<comment type="subunit">
    <text evidence="6">Component of the lipopolysaccharide transport and assembly complex. Interacts with LptD.</text>
</comment>
<dbReference type="HAMAP" id="MF_01186">
    <property type="entry name" value="LPS_assembly_LptE"/>
    <property type="match status" value="1"/>
</dbReference>
<proteinExistence type="inferred from homology"/>
<name>A0A1S8YIA4_9GAMM</name>
<comment type="similarity">
    <text evidence="6">Belongs to the LptE lipoprotein family.</text>
</comment>
<dbReference type="GO" id="GO:0001530">
    <property type="term" value="F:lipopolysaccharide binding"/>
    <property type="evidence" value="ECO:0007669"/>
    <property type="project" value="TreeGrafter"/>
</dbReference>
<reference evidence="8 9" key="1">
    <citation type="submission" date="2016-12" db="EMBL/GenBank/DDBJ databases">
        <title>Izhakiella australiana sp. nov. of genus Izhakiella isolated from Australian desert.</title>
        <authorList>
            <person name="Ji M."/>
        </authorList>
    </citation>
    <scope>NUCLEOTIDE SEQUENCE [LARGE SCALE GENOMIC DNA]</scope>
    <source>
        <strain evidence="8 9">D4N98</strain>
    </source>
</reference>
<protein>
    <recommendedName>
        <fullName evidence="6">LPS-assembly lipoprotein LptE</fullName>
    </recommendedName>
</protein>
<keyword evidence="9" id="KW-1185">Reference proteome</keyword>
<evidence type="ECO:0000256" key="5">
    <source>
        <dbReference type="ARBA" id="ARBA00023288"/>
    </source>
</evidence>
<evidence type="ECO:0000256" key="2">
    <source>
        <dbReference type="ARBA" id="ARBA00023136"/>
    </source>
</evidence>
<dbReference type="PANTHER" id="PTHR38098:SF1">
    <property type="entry name" value="LPS-ASSEMBLY LIPOPROTEIN LPTE"/>
    <property type="match status" value="1"/>
</dbReference>
<dbReference type="GO" id="GO:0015920">
    <property type="term" value="P:lipopolysaccharide transport"/>
    <property type="evidence" value="ECO:0007669"/>
    <property type="project" value="TreeGrafter"/>
</dbReference>
<dbReference type="Pfam" id="PF04390">
    <property type="entry name" value="LptE"/>
    <property type="match status" value="1"/>
</dbReference>
<comment type="function">
    <text evidence="6">Together with LptD, is involved in the assembly of lipopolysaccharide (LPS) at the surface of the outer membrane. Required for the proper assembly of LptD. Binds LPS and may serve as the LPS recognition site at the outer membrane.</text>
</comment>
<dbReference type="GO" id="GO:0009279">
    <property type="term" value="C:cell outer membrane"/>
    <property type="evidence" value="ECO:0007669"/>
    <property type="project" value="UniProtKB-SubCell"/>
</dbReference>
<evidence type="ECO:0000256" key="7">
    <source>
        <dbReference type="SAM" id="MobiDB-lite"/>
    </source>
</evidence>
<dbReference type="STRING" id="1926881.BTJ39_17055"/>
<keyword evidence="2 6" id="KW-0472">Membrane</keyword>
<dbReference type="PANTHER" id="PTHR38098">
    <property type="entry name" value="LPS-ASSEMBLY LIPOPROTEIN LPTE"/>
    <property type="match status" value="1"/>
</dbReference>
<feature type="region of interest" description="Disordered" evidence="7">
    <location>
        <begin position="168"/>
        <end position="195"/>
    </location>
</feature>
<feature type="compositionally biased region" description="Polar residues" evidence="7">
    <location>
        <begin position="185"/>
        <end position="195"/>
    </location>
</feature>
<dbReference type="AlphaFoldDB" id="A0A1S8YIA4"/>
<keyword evidence="4 6" id="KW-0998">Cell outer membrane</keyword>
<dbReference type="InterPro" id="IPR007485">
    <property type="entry name" value="LPS_assembly_LptE"/>
</dbReference>
<organism evidence="8 9">
    <name type="scientific">Izhakiella australiensis</name>
    <dbReference type="NCBI Taxonomy" id="1926881"/>
    <lineage>
        <taxon>Bacteria</taxon>
        <taxon>Pseudomonadati</taxon>
        <taxon>Pseudomonadota</taxon>
        <taxon>Gammaproteobacteria</taxon>
        <taxon>Enterobacterales</taxon>
        <taxon>Erwiniaceae</taxon>
        <taxon>Izhakiella</taxon>
    </lineage>
</organism>
<dbReference type="GO" id="GO:1990351">
    <property type="term" value="C:transporter complex"/>
    <property type="evidence" value="ECO:0007669"/>
    <property type="project" value="TreeGrafter"/>
</dbReference>
<dbReference type="EMBL" id="MRUL01000013">
    <property type="protein sequence ID" value="OON38794.1"/>
    <property type="molecule type" value="Genomic_DNA"/>
</dbReference>
<keyword evidence="5 6" id="KW-0449">Lipoprotein</keyword>
<dbReference type="Gene3D" id="3.30.160.150">
    <property type="entry name" value="Lipoprotein like domain"/>
    <property type="match status" value="1"/>
</dbReference>
<dbReference type="OrthoDB" id="5801564at2"/>
<keyword evidence="1 6" id="KW-0732">Signal</keyword>
<sequence>MRHPIVTLMLALAVMLTAGCGFRLHGTTAVPHELKTLIVDSSDPYGPLARAVRTQLRLNDVTIVEDSANIRKDLPSLRLGGETFGRDTASVFQDGKAAEYQMVMRVTAQVLVPNKGIFPISVTVFRSFFDNPLAALAKDSEQTIIIDEMRTQAADQLVRKLLAVHAAEDDIKPTPPTPPAVKNPRATTGPGSLGK</sequence>
<comment type="caution">
    <text evidence="8">The sequence shown here is derived from an EMBL/GenBank/DDBJ whole genome shotgun (WGS) entry which is preliminary data.</text>
</comment>
<evidence type="ECO:0000313" key="9">
    <source>
        <dbReference type="Proteomes" id="UP000190667"/>
    </source>
</evidence>
<evidence type="ECO:0000313" key="8">
    <source>
        <dbReference type="EMBL" id="OON38794.1"/>
    </source>
</evidence>
<dbReference type="RefSeq" id="WP_078003893.1">
    <property type="nucleotide sequence ID" value="NZ_MRUL01000013.1"/>
</dbReference>
<dbReference type="Proteomes" id="UP000190667">
    <property type="component" value="Unassembled WGS sequence"/>
</dbReference>
<evidence type="ECO:0000256" key="3">
    <source>
        <dbReference type="ARBA" id="ARBA00023139"/>
    </source>
</evidence>
<accession>A0A1S8YIA4</accession>
<keyword evidence="3 6" id="KW-0564">Palmitate</keyword>
<dbReference type="NCBIfam" id="NF008062">
    <property type="entry name" value="PRK10796.1"/>
    <property type="match status" value="1"/>
</dbReference>
<gene>
    <name evidence="6" type="primary">lptE</name>
    <name evidence="8" type="ORF">BTJ39_17055</name>
</gene>